<reference evidence="1 2" key="1">
    <citation type="journal article" date="2013" name="Genome Announc.">
        <title>Complete Genome Sequence of Burkholderia sp. Strain RPE64, Bacterial Symbiont of the Bean Bug Riptortus pedestris.</title>
        <authorList>
            <person name="Shibata T.F."/>
            <person name="Maeda T."/>
            <person name="Nikoh N."/>
            <person name="Yamaguchi K."/>
            <person name="Oshima K."/>
            <person name="Hattori M."/>
            <person name="Nishiyama T."/>
            <person name="Hasebe M."/>
            <person name="Fukatsu T."/>
            <person name="Kikuchi Y."/>
            <person name="Shigenobu S."/>
        </authorList>
    </citation>
    <scope>NUCLEOTIDE SEQUENCE [LARGE SCALE GENOMIC DNA]</scope>
    <source>
        <plasmid evidence="1 2">p2</plasmid>
    </source>
</reference>
<evidence type="ECO:0000313" key="2">
    <source>
        <dbReference type="Proteomes" id="UP000013966"/>
    </source>
</evidence>
<name>A0A060PRZ4_9BURK</name>
<dbReference type="HOGENOM" id="CLU_3165539_0_0_4"/>
<reference evidence="1 2" key="2">
    <citation type="journal article" date="2018" name="Int. J. Syst. Evol. Microbiol.">
        <title>Burkholderia insecticola sp. nov., a gut symbiotic bacterium of the bean bug Riptortus pedestris.</title>
        <authorList>
            <person name="Takeshita K."/>
            <person name="Tamaki H."/>
            <person name="Ohbayashi T."/>
            <person name="Meng X.-Y."/>
            <person name="Sone T."/>
            <person name="Mitani Y."/>
            <person name="Peeters C."/>
            <person name="Kikuchi Y."/>
            <person name="Vandamme P."/>
        </authorList>
    </citation>
    <scope>NUCLEOTIDE SEQUENCE [LARGE SCALE GENOMIC DNA]</scope>
    <source>
        <strain evidence="1">RPE64</strain>
        <plasmid evidence="1 2">p2</plasmid>
    </source>
</reference>
<evidence type="ECO:0000313" key="1">
    <source>
        <dbReference type="EMBL" id="BAO94210.1"/>
    </source>
</evidence>
<protein>
    <submittedName>
        <fullName evidence="1">Uncharacterized protein</fullName>
    </submittedName>
</protein>
<proteinExistence type="predicted"/>
<organism evidence="1 2">
    <name type="scientific">Caballeronia insecticola</name>
    <dbReference type="NCBI Taxonomy" id="758793"/>
    <lineage>
        <taxon>Bacteria</taxon>
        <taxon>Pseudomonadati</taxon>
        <taxon>Pseudomonadota</taxon>
        <taxon>Betaproteobacteria</taxon>
        <taxon>Burkholderiales</taxon>
        <taxon>Burkholderiaceae</taxon>
        <taxon>Caballeronia</taxon>
    </lineage>
</organism>
<dbReference type="KEGG" id="buo:BRPE64_ECDS03280"/>
<dbReference type="AlphaFoldDB" id="A0A060PRZ4"/>
<geneLocation type="plasmid" evidence="1 2">
    <name>p2</name>
</geneLocation>
<keyword evidence="2" id="KW-1185">Reference proteome</keyword>
<keyword evidence="1" id="KW-0614">Plasmid</keyword>
<accession>A0A060PRZ4</accession>
<dbReference type="Proteomes" id="UP000013966">
    <property type="component" value="Plasmid p2"/>
</dbReference>
<sequence length="47" mass="5333">MSAGSFHDLVTSRNASGRINEFDLDIGRGNFTKRCTCIVFVFSLRHR</sequence>
<dbReference type="EMBL" id="AP013062">
    <property type="protein sequence ID" value="BAO94210.1"/>
    <property type="molecule type" value="Genomic_DNA"/>
</dbReference>
<gene>
    <name evidence="1" type="ORF">BRPE64_ECDS03280</name>
</gene>